<evidence type="ECO:0000313" key="2">
    <source>
        <dbReference type="Proteomes" id="UP000799291"/>
    </source>
</evidence>
<dbReference type="AlphaFoldDB" id="A0A6G1IMR5"/>
<dbReference type="Gene3D" id="3.40.710.10">
    <property type="entry name" value="DD-peptidase/beta-lactamase superfamily"/>
    <property type="match status" value="1"/>
</dbReference>
<protein>
    <recommendedName>
        <fullName evidence="3">Beta-lactamase-related domain-containing protein</fullName>
    </recommendedName>
</protein>
<sequence>MNSISFHDTKYALGWARLQTPDLRSPKPVPHVAREHPSHLVLYHQGSMPGNVAAVNLIPETGGAIIVLTNSLALNDTTDWLGELYLDAYLGVRKRNDHVALAKETAARALEWYPRLIKELKSQQIPDT</sequence>
<dbReference type="InterPro" id="IPR012338">
    <property type="entry name" value="Beta-lactam/transpept-like"/>
</dbReference>
<gene>
    <name evidence="1" type="ORF">K458DRAFT_408240</name>
</gene>
<evidence type="ECO:0008006" key="3">
    <source>
        <dbReference type="Google" id="ProtNLM"/>
    </source>
</evidence>
<accession>A0A6G1IMR5</accession>
<dbReference type="OrthoDB" id="5946976at2759"/>
<dbReference type="SUPFAM" id="SSF56601">
    <property type="entry name" value="beta-lactamase/transpeptidase-like"/>
    <property type="match status" value="1"/>
</dbReference>
<dbReference type="EMBL" id="MU005604">
    <property type="protein sequence ID" value="KAF2679388.1"/>
    <property type="molecule type" value="Genomic_DNA"/>
</dbReference>
<evidence type="ECO:0000313" key="1">
    <source>
        <dbReference type="EMBL" id="KAF2679388.1"/>
    </source>
</evidence>
<name>A0A6G1IMR5_9PLEO</name>
<proteinExistence type="predicted"/>
<organism evidence="1 2">
    <name type="scientific">Lentithecium fluviatile CBS 122367</name>
    <dbReference type="NCBI Taxonomy" id="1168545"/>
    <lineage>
        <taxon>Eukaryota</taxon>
        <taxon>Fungi</taxon>
        <taxon>Dikarya</taxon>
        <taxon>Ascomycota</taxon>
        <taxon>Pezizomycotina</taxon>
        <taxon>Dothideomycetes</taxon>
        <taxon>Pleosporomycetidae</taxon>
        <taxon>Pleosporales</taxon>
        <taxon>Massarineae</taxon>
        <taxon>Lentitheciaceae</taxon>
        <taxon>Lentithecium</taxon>
    </lineage>
</organism>
<reference evidence="1" key="1">
    <citation type="journal article" date="2020" name="Stud. Mycol.">
        <title>101 Dothideomycetes genomes: a test case for predicting lifestyles and emergence of pathogens.</title>
        <authorList>
            <person name="Haridas S."/>
            <person name="Albert R."/>
            <person name="Binder M."/>
            <person name="Bloem J."/>
            <person name="Labutti K."/>
            <person name="Salamov A."/>
            <person name="Andreopoulos B."/>
            <person name="Baker S."/>
            <person name="Barry K."/>
            <person name="Bills G."/>
            <person name="Bluhm B."/>
            <person name="Cannon C."/>
            <person name="Castanera R."/>
            <person name="Culley D."/>
            <person name="Daum C."/>
            <person name="Ezra D."/>
            <person name="Gonzalez J."/>
            <person name="Henrissat B."/>
            <person name="Kuo A."/>
            <person name="Liang C."/>
            <person name="Lipzen A."/>
            <person name="Lutzoni F."/>
            <person name="Magnuson J."/>
            <person name="Mondo S."/>
            <person name="Nolan M."/>
            <person name="Ohm R."/>
            <person name="Pangilinan J."/>
            <person name="Park H.-J."/>
            <person name="Ramirez L."/>
            <person name="Alfaro M."/>
            <person name="Sun H."/>
            <person name="Tritt A."/>
            <person name="Yoshinaga Y."/>
            <person name="Zwiers L.-H."/>
            <person name="Turgeon B."/>
            <person name="Goodwin S."/>
            <person name="Spatafora J."/>
            <person name="Crous P."/>
            <person name="Grigoriev I."/>
        </authorList>
    </citation>
    <scope>NUCLEOTIDE SEQUENCE</scope>
    <source>
        <strain evidence="1">CBS 122367</strain>
    </source>
</reference>
<dbReference type="Proteomes" id="UP000799291">
    <property type="component" value="Unassembled WGS sequence"/>
</dbReference>
<keyword evidence="2" id="KW-1185">Reference proteome</keyword>